<reference evidence="1 2" key="1">
    <citation type="submission" date="2019-05" db="EMBL/GenBank/DDBJ databases">
        <title>Emergence of the Ug99 lineage of the wheat stem rust pathogen through somatic hybridization.</title>
        <authorList>
            <person name="Li F."/>
            <person name="Upadhyaya N.M."/>
            <person name="Sperschneider J."/>
            <person name="Matny O."/>
            <person name="Nguyen-Phuc H."/>
            <person name="Mago R."/>
            <person name="Raley C."/>
            <person name="Miller M.E."/>
            <person name="Silverstein K.A.T."/>
            <person name="Henningsen E."/>
            <person name="Hirsch C.D."/>
            <person name="Visser B."/>
            <person name="Pretorius Z.A."/>
            <person name="Steffenson B.J."/>
            <person name="Schwessinger B."/>
            <person name="Dodds P.N."/>
            <person name="Figueroa M."/>
        </authorList>
    </citation>
    <scope>NUCLEOTIDE SEQUENCE [LARGE SCALE GENOMIC DNA]</scope>
    <source>
        <strain evidence="1 2">Ug99</strain>
    </source>
</reference>
<accession>A0A5B0NAB4</accession>
<gene>
    <name evidence="1" type="ORF">PGTUg99_008980</name>
</gene>
<dbReference type="AlphaFoldDB" id="A0A5B0NAB4"/>
<evidence type="ECO:0000313" key="2">
    <source>
        <dbReference type="Proteomes" id="UP000325313"/>
    </source>
</evidence>
<comment type="caution">
    <text evidence="1">The sequence shown here is derived from an EMBL/GenBank/DDBJ whole genome shotgun (WGS) entry which is preliminary data.</text>
</comment>
<dbReference type="EMBL" id="VDEP01000412">
    <property type="protein sequence ID" value="KAA1086225.1"/>
    <property type="molecule type" value="Genomic_DNA"/>
</dbReference>
<protein>
    <submittedName>
        <fullName evidence="1">Uncharacterized protein</fullName>
    </submittedName>
</protein>
<dbReference type="Proteomes" id="UP000325313">
    <property type="component" value="Unassembled WGS sequence"/>
</dbReference>
<proteinExistence type="predicted"/>
<evidence type="ECO:0000313" key="1">
    <source>
        <dbReference type="EMBL" id="KAA1086225.1"/>
    </source>
</evidence>
<sequence length="111" mass="13488">MELKTFLQIIDDRMKLMVRRIEFLEHIFSGLVVLSEPIRVQLAREFRVFFEFLLDKQFDLFVIRDLDSRGRRRVVRRERFAMEIPIEVLDQRAIDRVVTSEMERRSNKSLS</sequence>
<name>A0A5B0NAB4_PUCGR</name>
<organism evidence="1 2">
    <name type="scientific">Puccinia graminis f. sp. tritici</name>
    <dbReference type="NCBI Taxonomy" id="56615"/>
    <lineage>
        <taxon>Eukaryota</taxon>
        <taxon>Fungi</taxon>
        <taxon>Dikarya</taxon>
        <taxon>Basidiomycota</taxon>
        <taxon>Pucciniomycotina</taxon>
        <taxon>Pucciniomycetes</taxon>
        <taxon>Pucciniales</taxon>
        <taxon>Pucciniaceae</taxon>
        <taxon>Puccinia</taxon>
    </lineage>
</organism>